<dbReference type="PROSITE" id="PS00216">
    <property type="entry name" value="SUGAR_TRANSPORT_1"/>
    <property type="match status" value="1"/>
</dbReference>
<feature type="transmembrane region" description="Helical" evidence="7">
    <location>
        <begin position="70"/>
        <end position="91"/>
    </location>
</feature>
<feature type="transmembrane region" description="Helical" evidence="7">
    <location>
        <begin position="165"/>
        <end position="182"/>
    </location>
</feature>
<evidence type="ECO:0000256" key="6">
    <source>
        <dbReference type="ARBA" id="ARBA00023136"/>
    </source>
</evidence>
<evidence type="ECO:0000256" key="2">
    <source>
        <dbReference type="ARBA" id="ARBA00010992"/>
    </source>
</evidence>
<keyword evidence="3" id="KW-0813">Transport</keyword>
<dbReference type="AlphaFoldDB" id="A0A0B7NRI4"/>
<gene>
    <name evidence="9" type="primary">PARPA_12422.1 scaffold 45109</name>
</gene>
<dbReference type="InterPro" id="IPR005829">
    <property type="entry name" value="Sugar_transporter_CS"/>
</dbReference>
<dbReference type="Proteomes" id="UP000054107">
    <property type="component" value="Unassembled WGS sequence"/>
</dbReference>
<feature type="domain" description="Major facilitator superfamily (MFS) profile" evidence="8">
    <location>
        <begin position="16"/>
        <end position="507"/>
    </location>
</feature>
<evidence type="ECO:0000256" key="4">
    <source>
        <dbReference type="ARBA" id="ARBA00022692"/>
    </source>
</evidence>
<dbReference type="InterPro" id="IPR005828">
    <property type="entry name" value="MFS_sugar_transport-like"/>
</dbReference>
<evidence type="ECO:0000313" key="9">
    <source>
        <dbReference type="EMBL" id="CEP18120.1"/>
    </source>
</evidence>
<feature type="transmembrane region" description="Helical" evidence="7">
    <location>
        <begin position="364"/>
        <end position="384"/>
    </location>
</feature>
<dbReference type="Pfam" id="PF00083">
    <property type="entry name" value="Sugar_tr"/>
    <property type="match status" value="2"/>
</dbReference>
<dbReference type="GO" id="GO:0015149">
    <property type="term" value="F:hexose transmembrane transporter activity"/>
    <property type="evidence" value="ECO:0007669"/>
    <property type="project" value="TreeGrafter"/>
</dbReference>
<feature type="transmembrane region" description="Helical" evidence="7">
    <location>
        <begin position="475"/>
        <end position="501"/>
    </location>
</feature>
<dbReference type="PROSITE" id="PS50850">
    <property type="entry name" value="MFS"/>
    <property type="match status" value="1"/>
</dbReference>
<evidence type="ECO:0000313" key="10">
    <source>
        <dbReference type="Proteomes" id="UP000054107"/>
    </source>
</evidence>
<dbReference type="OrthoDB" id="4540492at2759"/>
<name>A0A0B7NRI4_9FUNG</name>
<evidence type="ECO:0000256" key="5">
    <source>
        <dbReference type="ARBA" id="ARBA00022989"/>
    </source>
</evidence>
<accession>A0A0B7NRI4</accession>
<dbReference type="InterPro" id="IPR020846">
    <property type="entry name" value="MFS_dom"/>
</dbReference>
<dbReference type="PANTHER" id="PTHR23503:SF8">
    <property type="entry name" value="FACILITATED GLUCOSE TRANSPORTER PROTEIN 1"/>
    <property type="match status" value="1"/>
</dbReference>
<dbReference type="PANTHER" id="PTHR23503">
    <property type="entry name" value="SOLUTE CARRIER FAMILY 2"/>
    <property type="match status" value="1"/>
</dbReference>
<dbReference type="GO" id="GO:0016020">
    <property type="term" value="C:membrane"/>
    <property type="evidence" value="ECO:0007669"/>
    <property type="project" value="UniProtKB-SubCell"/>
</dbReference>
<feature type="transmembrane region" description="Helical" evidence="7">
    <location>
        <begin position="103"/>
        <end position="120"/>
    </location>
</feature>
<evidence type="ECO:0000256" key="3">
    <source>
        <dbReference type="ARBA" id="ARBA00022448"/>
    </source>
</evidence>
<evidence type="ECO:0000259" key="8">
    <source>
        <dbReference type="PROSITE" id="PS50850"/>
    </source>
</evidence>
<feature type="transmembrane region" description="Helical" evidence="7">
    <location>
        <begin position="391"/>
        <end position="413"/>
    </location>
</feature>
<feature type="transmembrane region" description="Helical" evidence="7">
    <location>
        <begin position="12"/>
        <end position="31"/>
    </location>
</feature>
<keyword evidence="4 7" id="KW-0812">Transmembrane</keyword>
<dbReference type="PRINTS" id="PR00171">
    <property type="entry name" value="SUGRTRNSPORT"/>
</dbReference>
<keyword evidence="6 7" id="KW-0472">Membrane</keyword>
<feature type="transmembrane region" description="Helical" evidence="7">
    <location>
        <begin position="448"/>
        <end position="469"/>
    </location>
</feature>
<evidence type="ECO:0000256" key="1">
    <source>
        <dbReference type="ARBA" id="ARBA00004141"/>
    </source>
</evidence>
<dbReference type="SUPFAM" id="SSF103473">
    <property type="entry name" value="MFS general substrate transporter"/>
    <property type="match status" value="1"/>
</dbReference>
<comment type="subcellular location">
    <subcellularLocation>
        <location evidence="1">Membrane</location>
        <topology evidence="1">Multi-pass membrane protein</topology>
    </subcellularLocation>
</comment>
<dbReference type="Gene3D" id="1.20.1250.20">
    <property type="entry name" value="MFS general substrate transporter like domains"/>
    <property type="match status" value="2"/>
</dbReference>
<evidence type="ECO:0000256" key="7">
    <source>
        <dbReference type="SAM" id="Phobius"/>
    </source>
</evidence>
<keyword evidence="5 7" id="KW-1133">Transmembrane helix</keyword>
<comment type="similarity">
    <text evidence="2">Belongs to the major facilitator superfamily. Sugar transporter (TC 2.A.1.1) family.</text>
</comment>
<dbReference type="STRING" id="35722.A0A0B7NRI4"/>
<organism evidence="9 10">
    <name type="scientific">Parasitella parasitica</name>
    <dbReference type="NCBI Taxonomy" id="35722"/>
    <lineage>
        <taxon>Eukaryota</taxon>
        <taxon>Fungi</taxon>
        <taxon>Fungi incertae sedis</taxon>
        <taxon>Mucoromycota</taxon>
        <taxon>Mucoromycotina</taxon>
        <taxon>Mucoromycetes</taxon>
        <taxon>Mucorales</taxon>
        <taxon>Mucorineae</taxon>
        <taxon>Mucoraceae</taxon>
        <taxon>Parasitella</taxon>
    </lineage>
</organism>
<proteinExistence type="inferred from homology"/>
<reference evidence="9 10" key="1">
    <citation type="submission" date="2014-09" db="EMBL/GenBank/DDBJ databases">
        <authorList>
            <person name="Ellenberger Sabrina"/>
        </authorList>
    </citation>
    <scope>NUCLEOTIDE SEQUENCE [LARGE SCALE GENOMIC DNA]</scope>
    <source>
        <strain evidence="9 10">CBS 412.66</strain>
    </source>
</reference>
<protein>
    <recommendedName>
        <fullName evidence="8">Major facilitator superfamily (MFS) profile domain-containing protein</fullName>
    </recommendedName>
</protein>
<dbReference type="InterPro" id="IPR003663">
    <property type="entry name" value="Sugar/inositol_transpt"/>
</dbReference>
<dbReference type="InterPro" id="IPR036259">
    <property type="entry name" value="MFS_trans_sf"/>
</dbReference>
<dbReference type="PROSITE" id="PS00217">
    <property type="entry name" value="SUGAR_TRANSPORT_2"/>
    <property type="match status" value="1"/>
</dbReference>
<dbReference type="InterPro" id="IPR045263">
    <property type="entry name" value="GLUT"/>
</dbReference>
<keyword evidence="10" id="KW-1185">Reference proteome</keyword>
<dbReference type="EMBL" id="LN733769">
    <property type="protein sequence ID" value="CEP18120.1"/>
    <property type="molecule type" value="Genomic_DNA"/>
</dbReference>
<sequence length="522" mass="55910">MVDSLDQKMPGYMVYCVVVACIGSFSNGWVIGSANIPGQVTHSCVHDEGSFHFTTSSKICPDCLPMSTSLWGFAVASFCLGGLFGGLLGGVIQTRYGRKKTIIFNNVGWILGGVLIAVSTSPAMFIVGRVLCGLSCGLGSLATPTYVGEISTIKARGTMGTGNQLFIVTGILLASIIGLPLAKVPLWRINYVIVAVPAVLQTLLMAGCVESPRYLVSLNRIEDARESLAKLRPNSSIEREFYNMVKGQLGTSAASALTNSNSSSSDRGVVNVSVPELSKTSFEQYMFEEVLSQDSNDDNEKNGVCCEATLSMNVIQIFGNPLIKRIAVTVLTLHVIQQLIGMGAVMYYSTTIFNIAFDENMSKYMAIAATVVNFVSTLISLLLIDRMGRRALLLIAEVGACLFSVLLVIGFVYNSGALLVVSVFGYVFFFAVGVGPIPWMMTSELTPLYASSAVGAIATAMNWASNFAIAQLFPVVFAGIHGYSFAIFACIAALAAVYTWFNVPETKGRSLEQIIDNFKSAS</sequence>
<feature type="transmembrane region" description="Helical" evidence="7">
    <location>
        <begin position="419"/>
        <end position="441"/>
    </location>
</feature>
<feature type="transmembrane region" description="Helical" evidence="7">
    <location>
        <begin position="326"/>
        <end position="349"/>
    </location>
</feature>